<evidence type="ECO:0000313" key="2">
    <source>
        <dbReference type="Proteomes" id="UP001476950"/>
    </source>
</evidence>
<keyword evidence="2" id="KW-1185">Reference proteome</keyword>
<dbReference type="RefSeq" id="WP_190454508.1">
    <property type="nucleotide sequence ID" value="NZ_JAMPLM010000040.1"/>
</dbReference>
<proteinExistence type="predicted"/>
<accession>A0ABV0KQY2</accession>
<comment type="caution">
    <text evidence="1">The sequence shown here is derived from an EMBL/GenBank/DDBJ whole genome shotgun (WGS) entry which is preliminary data.</text>
</comment>
<organism evidence="1 2">
    <name type="scientific">Stenomitos frigidus AS-A4</name>
    <dbReference type="NCBI Taxonomy" id="2933935"/>
    <lineage>
        <taxon>Bacteria</taxon>
        <taxon>Bacillati</taxon>
        <taxon>Cyanobacteriota</taxon>
        <taxon>Cyanophyceae</taxon>
        <taxon>Leptolyngbyales</taxon>
        <taxon>Leptolyngbyaceae</taxon>
        <taxon>Stenomitos</taxon>
    </lineage>
</organism>
<gene>
    <name evidence="1" type="ORF">NDI38_24910</name>
</gene>
<dbReference type="EMBL" id="JAMPLM010000040">
    <property type="protein sequence ID" value="MEP1061644.1"/>
    <property type="molecule type" value="Genomic_DNA"/>
</dbReference>
<sequence length="55" mass="6009">MRNLRQKYADKPSAASLSAPRVSIDFLATGGLKGTFTGHCRQYHVSPSTSWQQVG</sequence>
<protein>
    <submittedName>
        <fullName evidence="1">Uncharacterized protein</fullName>
    </submittedName>
</protein>
<reference evidence="1 2" key="1">
    <citation type="submission" date="2022-04" db="EMBL/GenBank/DDBJ databases">
        <title>Positive selection, recombination, and allopatry shape intraspecific diversity of widespread and dominant cyanobacteria.</title>
        <authorList>
            <person name="Wei J."/>
            <person name="Shu W."/>
            <person name="Hu C."/>
        </authorList>
    </citation>
    <scope>NUCLEOTIDE SEQUENCE [LARGE SCALE GENOMIC DNA]</scope>
    <source>
        <strain evidence="1 2">AS-A4</strain>
    </source>
</reference>
<dbReference type="Proteomes" id="UP001476950">
    <property type="component" value="Unassembled WGS sequence"/>
</dbReference>
<evidence type="ECO:0000313" key="1">
    <source>
        <dbReference type="EMBL" id="MEP1061644.1"/>
    </source>
</evidence>
<name>A0ABV0KQY2_9CYAN</name>